<dbReference type="KEGG" id="ahw:NCTC11636_01535"/>
<dbReference type="Pfam" id="PF20325">
    <property type="entry name" value="DUF6620"/>
    <property type="match status" value="1"/>
</dbReference>
<reference evidence="1 2" key="1">
    <citation type="submission" date="2018-12" db="EMBL/GenBank/DDBJ databases">
        <authorList>
            <consortium name="Pathogen Informatics"/>
        </authorList>
    </citation>
    <scope>NUCLEOTIDE SEQUENCE [LARGE SCALE GENOMIC DNA]</scope>
    <source>
        <strain evidence="1 2">NCTC11636</strain>
    </source>
</reference>
<dbReference type="RefSeq" id="WP_126382597.1">
    <property type="nucleotide sequence ID" value="NZ_LR134350.1"/>
</dbReference>
<evidence type="ECO:0000313" key="2">
    <source>
        <dbReference type="Proteomes" id="UP000266895"/>
    </source>
</evidence>
<dbReference type="InterPro" id="IPR046728">
    <property type="entry name" value="DUF6620"/>
</dbReference>
<evidence type="ECO:0000313" key="1">
    <source>
        <dbReference type="EMBL" id="VEG28433.1"/>
    </source>
</evidence>
<keyword evidence="2" id="KW-1185">Reference proteome</keyword>
<accession>A0A3S5EH26</accession>
<proteinExistence type="predicted"/>
<dbReference type="OrthoDB" id="8662267at2"/>
<dbReference type="EMBL" id="LR134350">
    <property type="protein sequence ID" value="VEG28433.1"/>
    <property type="molecule type" value="Genomic_DNA"/>
</dbReference>
<protein>
    <submittedName>
        <fullName evidence="1">Uncharacterized protein</fullName>
    </submittedName>
</protein>
<name>A0A3S5EH26_9ACTO</name>
<dbReference type="AlphaFoldDB" id="A0A3S5EH26"/>
<organism evidence="1 2">
    <name type="scientific">Actinomyces howellii</name>
    <dbReference type="NCBI Taxonomy" id="52771"/>
    <lineage>
        <taxon>Bacteria</taxon>
        <taxon>Bacillati</taxon>
        <taxon>Actinomycetota</taxon>
        <taxon>Actinomycetes</taxon>
        <taxon>Actinomycetales</taxon>
        <taxon>Actinomycetaceae</taxon>
        <taxon>Actinomyces</taxon>
    </lineage>
</organism>
<gene>
    <name evidence="1" type="ORF">NCTC11636_01535</name>
</gene>
<dbReference type="Proteomes" id="UP000266895">
    <property type="component" value="Chromosome"/>
</dbReference>
<sequence>MFGKMFKKATDAASQVAGSTEVELSEETGEAEVGVSVSGRGLASAARGLGGAARRMSNAVRGVEEVDWIHHAFPYSYELELFDEDARDIRRPQPPAGLDPAAFQYADTWYNIWAPVRDGHITPVSAVEAGDVAGANAAVVQWQQDIEAANTAQAQLGDFRGARTLVLANSDVYETLGAMVSLVREYIGARLQGGPSEDLAFEAIERVLSIHMTMNESLASFYADPTGAAAQAAEDAAFAPIEAMRQSMMGDPSAPELQPINGVSLHDYVAGSAKINEGWSNEQVAAVLGVERPQWEQANAGWVERMQTHMMTVGMQYSSLMSTPHPLFEAAAAAGAGPGAGSQASRLKTDRDFYIECAAVMAAAQEAGVDPSGYLEANYQVTTTQVAGAGVQWMQDLRNADQLITLQQAKQREFASVFAQQMGPGIADDIVF</sequence>